<dbReference type="STRING" id="1036779.SAMN04515666_101197"/>
<dbReference type="GO" id="GO:0006351">
    <property type="term" value="P:DNA-templated transcription"/>
    <property type="evidence" value="ECO:0007669"/>
    <property type="project" value="TreeGrafter"/>
</dbReference>
<dbReference type="InterPro" id="IPR036388">
    <property type="entry name" value="WH-like_DNA-bd_sf"/>
</dbReference>
<gene>
    <name evidence="6" type="ORF">SAMN04515666_101197</name>
</gene>
<evidence type="ECO:0000313" key="7">
    <source>
        <dbReference type="Proteomes" id="UP000199664"/>
    </source>
</evidence>
<dbReference type="InterPro" id="IPR000847">
    <property type="entry name" value="LysR_HTH_N"/>
</dbReference>
<dbReference type="RefSeq" id="WP_091828776.1">
    <property type="nucleotide sequence ID" value="NZ_FOAN01000001.1"/>
</dbReference>
<keyword evidence="2" id="KW-0805">Transcription regulation</keyword>
<feature type="domain" description="HTH lysR-type" evidence="5">
    <location>
        <begin position="12"/>
        <end position="64"/>
    </location>
</feature>
<dbReference type="PROSITE" id="PS50931">
    <property type="entry name" value="HTH_LYSR"/>
    <property type="match status" value="1"/>
</dbReference>
<dbReference type="GO" id="GO:0003700">
    <property type="term" value="F:DNA-binding transcription factor activity"/>
    <property type="evidence" value="ECO:0007669"/>
    <property type="project" value="InterPro"/>
</dbReference>
<keyword evidence="3 6" id="KW-0238">DNA-binding</keyword>
<evidence type="ECO:0000259" key="5">
    <source>
        <dbReference type="PROSITE" id="PS50931"/>
    </source>
</evidence>
<dbReference type="InterPro" id="IPR058163">
    <property type="entry name" value="LysR-type_TF_proteobact-type"/>
</dbReference>
<comment type="similarity">
    <text evidence="1">Belongs to the LysR transcriptional regulatory family.</text>
</comment>
<dbReference type="Pfam" id="PF00126">
    <property type="entry name" value="HTH_1"/>
    <property type="match status" value="1"/>
</dbReference>
<dbReference type="OrthoDB" id="9786526at2"/>
<keyword evidence="7" id="KW-1185">Reference proteome</keyword>
<dbReference type="InterPro" id="IPR005119">
    <property type="entry name" value="LysR_subst-bd"/>
</dbReference>
<protein>
    <submittedName>
        <fullName evidence="6">DNA-binding transcriptional regulator, LysR family</fullName>
    </submittedName>
</protein>
<dbReference type="Pfam" id="PF03466">
    <property type="entry name" value="LysR_substrate"/>
    <property type="match status" value="1"/>
</dbReference>
<dbReference type="PANTHER" id="PTHR30537:SF71">
    <property type="entry name" value="TRANSCRIPTIONAL REGULATORY PROTEIN"/>
    <property type="match status" value="1"/>
</dbReference>
<dbReference type="Gene3D" id="1.10.10.10">
    <property type="entry name" value="Winged helix-like DNA-binding domain superfamily/Winged helix DNA-binding domain"/>
    <property type="match status" value="1"/>
</dbReference>
<dbReference type="Gene3D" id="3.40.190.290">
    <property type="match status" value="1"/>
</dbReference>
<evidence type="ECO:0000256" key="3">
    <source>
        <dbReference type="ARBA" id="ARBA00023125"/>
    </source>
</evidence>
<keyword evidence="4" id="KW-0804">Transcription</keyword>
<evidence type="ECO:0000313" key="6">
    <source>
        <dbReference type="EMBL" id="SEK31081.1"/>
    </source>
</evidence>
<dbReference type="InterPro" id="IPR036390">
    <property type="entry name" value="WH_DNA-bd_sf"/>
</dbReference>
<dbReference type="PANTHER" id="PTHR30537">
    <property type="entry name" value="HTH-TYPE TRANSCRIPTIONAL REGULATOR"/>
    <property type="match status" value="1"/>
</dbReference>
<evidence type="ECO:0000256" key="1">
    <source>
        <dbReference type="ARBA" id="ARBA00009437"/>
    </source>
</evidence>
<proteinExistence type="inferred from homology"/>
<accession>A0A1H7FYV9</accession>
<evidence type="ECO:0000256" key="2">
    <source>
        <dbReference type="ARBA" id="ARBA00023015"/>
    </source>
</evidence>
<reference evidence="7" key="1">
    <citation type="submission" date="2016-10" db="EMBL/GenBank/DDBJ databases">
        <authorList>
            <person name="Varghese N."/>
            <person name="Submissions S."/>
        </authorList>
    </citation>
    <scope>NUCLEOTIDE SEQUENCE [LARGE SCALE GENOMIC DNA]</scope>
    <source>
        <strain evidence="7">LMG 26383,CCUG 61248,R- 45681</strain>
    </source>
</reference>
<dbReference type="FunFam" id="1.10.10.10:FF:000001">
    <property type="entry name" value="LysR family transcriptional regulator"/>
    <property type="match status" value="1"/>
</dbReference>
<evidence type="ECO:0000256" key="4">
    <source>
        <dbReference type="ARBA" id="ARBA00023163"/>
    </source>
</evidence>
<dbReference type="SUPFAM" id="SSF46785">
    <property type="entry name" value="Winged helix' DNA-binding domain"/>
    <property type="match status" value="1"/>
</dbReference>
<name>A0A1H7FYV9_9HYPH</name>
<dbReference type="AlphaFoldDB" id="A0A1H7FYV9"/>
<dbReference type="SUPFAM" id="SSF53850">
    <property type="entry name" value="Periplasmic binding protein-like II"/>
    <property type="match status" value="1"/>
</dbReference>
<dbReference type="Proteomes" id="UP000199664">
    <property type="component" value="Unassembled WGS sequence"/>
</dbReference>
<organism evidence="6 7">
    <name type="scientific">Bosea lupini</name>
    <dbReference type="NCBI Taxonomy" id="1036779"/>
    <lineage>
        <taxon>Bacteria</taxon>
        <taxon>Pseudomonadati</taxon>
        <taxon>Pseudomonadota</taxon>
        <taxon>Alphaproteobacteria</taxon>
        <taxon>Hyphomicrobiales</taxon>
        <taxon>Boseaceae</taxon>
        <taxon>Bosea</taxon>
    </lineage>
</organism>
<dbReference type="GO" id="GO:0043565">
    <property type="term" value="F:sequence-specific DNA binding"/>
    <property type="evidence" value="ECO:0007669"/>
    <property type="project" value="TreeGrafter"/>
</dbReference>
<dbReference type="EMBL" id="FOAN01000001">
    <property type="protein sequence ID" value="SEK31081.1"/>
    <property type="molecule type" value="Genomic_DNA"/>
</dbReference>
<sequence>MAALLSNRSGEMEVFAAVVERGGFSAAAKLFGMTPSAVSKLVTRLEARLGARLVNRSTRKLQLTAEGQAFHQRCVTILSDIAEAECEAAAGRAPRGRVRVNANVAFGNQVLLPLVPTFLAEHPDLSVDLVFTDQVVDLIEERADIAIRVAPGPLRGNQLMARKIGESGVAVVASPDYLARHGEPRTPADLAKHNLIGFNFARSVEGWPFRVDGALISIAAVGNTQVGDGEIARQLAVAGVGLVRLGRFHTQAEVAAGRLVTVLEDFNPGDIEVIHAVYLGQGGFVPARMRAFIDFLARNVKIRA</sequence>